<evidence type="ECO:0000313" key="3">
    <source>
        <dbReference type="Proteomes" id="UP000028058"/>
    </source>
</evidence>
<name>A0A3R7F6T3_9ACTN</name>
<dbReference type="AlphaFoldDB" id="A0A3R7F6T3"/>
<dbReference type="InterPro" id="IPR033889">
    <property type="entry name" value="LanC"/>
</dbReference>
<dbReference type="Proteomes" id="UP000028058">
    <property type="component" value="Unassembled WGS sequence"/>
</dbReference>
<dbReference type="PRINTS" id="PR01950">
    <property type="entry name" value="LANCSUPER"/>
</dbReference>
<dbReference type="SMART" id="SM01260">
    <property type="entry name" value="LANC_like"/>
    <property type="match status" value="1"/>
</dbReference>
<keyword evidence="1" id="KW-0862">Zinc</keyword>
<dbReference type="GO" id="GO:0031179">
    <property type="term" value="P:peptide modification"/>
    <property type="evidence" value="ECO:0007669"/>
    <property type="project" value="InterPro"/>
</dbReference>
<dbReference type="CDD" id="cd04793">
    <property type="entry name" value="LanC"/>
    <property type="match status" value="1"/>
</dbReference>
<reference evidence="2 3" key="1">
    <citation type="journal article" date="2014" name="Genome Announc.">
        <title>Draft Genome Sequence of Streptomyces fradiae ATCC 19609, a Strain Highly Sensitive to Antibiotics.</title>
        <authorList>
            <person name="Bekker O.B."/>
            <person name="Klimina K.M."/>
            <person name="Vatlin A.A."/>
            <person name="Zakharevich N.V."/>
            <person name="Kasianov A.S."/>
            <person name="Danilenko V.N."/>
        </authorList>
    </citation>
    <scope>NUCLEOTIDE SEQUENCE [LARGE SCALE GENOMIC DNA]</scope>
    <source>
        <strain evidence="2 3">ATCC 19609</strain>
    </source>
</reference>
<comment type="caution">
    <text evidence="2">The sequence shown here is derived from an EMBL/GenBank/DDBJ whole genome shotgun (WGS) entry which is preliminary data.</text>
</comment>
<evidence type="ECO:0000313" key="2">
    <source>
        <dbReference type="EMBL" id="RKM91956.1"/>
    </source>
</evidence>
<dbReference type="EMBL" id="JNAD02000015">
    <property type="protein sequence ID" value="RKM91956.1"/>
    <property type="molecule type" value="Genomic_DNA"/>
</dbReference>
<gene>
    <name evidence="2" type="ORF">SFRA_026265</name>
</gene>
<dbReference type="SUPFAM" id="SSF158745">
    <property type="entry name" value="LanC-like"/>
    <property type="match status" value="1"/>
</dbReference>
<feature type="binding site" evidence="1">
    <location>
        <position position="333"/>
    </location>
    <ligand>
        <name>Zn(2+)</name>
        <dbReference type="ChEBI" id="CHEBI:29105"/>
    </ligand>
</feature>
<keyword evidence="3" id="KW-1185">Reference proteome</keyword>
<dbReference type="GO" id="GO:0046872">
    <property type="term" value="F:metal ion binding"/>
    <property type="evidence" value="ECO:0007669"/>
    <property type="project" value="UniProtKB-KW"/>
</dbReference>
<keyword evidence="1" id="KW-0479">Metal-binding</keyword>
<dbReference type="InterPro" id="IPR007822">
    <property type="entry name" value="LANC-like"/>
</dbReference>
<feature type="binding site" evidence="1">
    <location>
        <position position="334"/>
    </location>
    <ligand>
        <name>Zn(2+)</name>
        <dbReference type="ChEBI" id="CHEBI:29105"/>
    </ligand>
</feature>
<dbReference type="PRINTS" id="PR01955">
    <property type="entry name" value="LANCFRANKIA"/>
</dbReference>
<organism evidence="2 3">
    <name type="scientific">Streptomyces xinghaiensis</name>
    <dbReference type="NCBI Taxonomy" id="1038928"/>
    <lineage>
        <taxon>Bacteria</taxon>
        <taxon>Bacillati</taxon>
        <taxon>Actinomycetota</taxon>
        <taxon>Actinomycetes</taxon>
        <taxon>Kitasatosporales</taxon>
        <taxon>Streptomycetaceae</taxon>
        <taxon>Streptomyces</taxon>
    </lineage>
</organism>
<accession>A0A3R7F6T3</accession>
<dbReference type="OrthoDB" id="1882482at2"/>
<sequence length="424" mass="44729">MTPYPAPDLADRIGTRLAHPETAPVGPRGKDWWRQSLAHGMPGIALLHIELAAAGRGPWQRAHDWLAAATRAPVTSGDDSHPYYGAPAIAHALACAADRNPGCYQRALEALDRQIAADARRRIAAAHRRIDSGRLPALAEFDALQGLTGYGAYLLRRDPGSDVLRAVLDYLVRLTDPVVLQGETLPGWWTPSGPSGRPDDRFPGGHANSSLAHGITGVLSLLSLAARRGAPVGGLPDAIRTICAWLDHWRTETEDRPTWPYWVTRSELRADCLAPSGPLRPSWCYGTAGLARAQQLAALALGDTERRAAAEKALVSAFTDPAQLAATTDVSLCHGFAGLAHVAARAADDALPATVGRLRALIPALLAVVNPPGSDAEQVITELMHAADRGPGLLDGAAGVALAVLTADAAIPPELAWDSCLLTS</sequence>
<dbReference type="RefSeq" id="WP_043462362.1">
    <property type="nucleotide sequence ID" value="NZ_CP134822.1"/>
</dbReference>
<dbReference type="Gene3D" id="1.50.10.20">
    <property type="match status" value="1"/>
</dbReference>
<evidence type="ECO:0000256" key="1">
    <source>
        <dbReference type="PIRSR" id="PIRSR607822-1"/>
    </source>
</evidence>
<proteinExistence type="predicted"/>
<protein>
    <submittedName>
        <fullName evidence="2">Lanthionine synthetase</fullName>
    </submittedName>
</protein>
<dbReference type="Pfam" id="PF05147">
    <property type="entry name" value="LANC_like"/>
    <property type="match status" value="1"/>
</dbReference>
<feature type="binding site" evidence="1">
    <location>
        <position position="284"/>
    </location>
    <ligand>
        <name>Zn(2+)</name>
        <dbReference type="ChEBI" id="CHEBI:29105"/>
    </ligand>
</feature>